<feature type="non-terminal residue" evidence="2">
    <location>
        <position position="784"/>
    </location>
</feature>
<dbReference type="AlphaFoldDB" id="A0A381WQH0"/>
<protein>
    <recommendedName>
        <fullName evidence="3">Peptidase C-terminal archaeal/bacterial domain-containing protein</fullName>
    </recommendedName>
</protein>
<keyword evidence="1" id="KW-0472">Membrane</keyword>
<proteinExistence type="predicted"/>
<evidence type="ECO:0008006" key="3">
    <source>
        <dbReference type="Google" id="ProtNLM"/>
    </source>
</evidence>
<feature type="transmembrane region" description="Helical" evidence="1">
    <location>
        <begin position="12"/>
        <end position="33"/>
    </location>
</feature>
<evidence type="ECO:0000256" key="1">
    <source>
        <dbReference type="SAM" id="Phobius"/>
    </source>
</evidence>
<dbReference type="SUPFAM" id="SSF89260">
    <property type="entry name" value="Collagen-binding domain"/>
    <property type="match status" value="2"/>
</dbReference>
<reference evidence="2" key="1">
    <citation type="submission" date="2018-05" db="EMBL/GenBank/DDBJ databases">
        <authorList>
            <person name="Lanie J.A."/>
            <person name="Ng W.-L."/>
            <person name="Kazmierczak K.M."/>
            <person name="Andrzejewski T.M."/>
            <person name="Davidsen T.M."/>
            <person name="Wayne K.J."/>
            <person name="Tettelin H."/>
            <person name="Glass J.I."/>
            <person name="Rusch D."/>
            <person name="Podicherti R."/>
            <person name="Tsui H.-C.T."/>
            <person name="Winkler M.E."/>
        </authorList>
    </citation>
    <scope>NUCLEOTIDE SEQUENCE</scope>
</reference>
<dbReference type="EMBL" id="UINC01012542">
    <property type="protein sequence ID" value="SVA54720.1"/>
    <property type="molecule type" value="Genomic_DNA"/>
</dbReference>
<sequence length="784" mass="83881">MNSIYSLFSHVRTWIVPAVALAVIIAVLLYLTVSDSGRGLVGLATGTAVTCESLTVGTPVTGTVSASPGYDCYDFASDDPAIQGNTISVSLNSKSGSSLDADLYAPGSEVALDNTGYAWVTAFGTETKSGALALDKGTGSYKIKVWSYSKSLGDYEVSVSMPTSSESQSTPSQASESTAECSAVSLDTAVSGNISGNNKFDCYTFTGSQSDNVVIKMTSKDGTSLDADLYAPGTPVTEANTGYKYVTASTASPEITLSTSLEKGDGTYTVKAWSYGNAAEGNYELTVSLDSGTIAASPGVSETCGVLKIGDSISGTISSGDKYDCYKYSAKSGDVITVDITSLSGAQLDADIFGPGSSTYADGAGYFWISTEGTSRISRSVNLDQGDGEYIIKAWSYGGAGTGGYELNISSESVAKTSAETSATPTDSAGTEPAIQPVATTTTEAVAKKSSRPEPLSQAERIVAVVQAPTEIDPVTGCGHRNYGEAGSNGDLLYPDGIYRAHPTGKYVYEWPRNYDYWPELNEKMKVEGKDVTPGKGYENRILYWNDWLGLSPDIDEFRAERNADRGSLTKKVNDFKGYLASSDEELLKEFGSWDSVNSLEDIEALRDSLEYAHDHWADRLENTEVIFHGYPLVYPEKSSSNLTTSAQIDDVGYWDFTEAGVNTVTGGYDWAFQMNTKGEDVLFHDGILDVPYVAGDAWGVSGNVSLKPSITDKGLHRDKFTLAFAVLPEVLPNEMPVSGSPDFHKYHSPSRLLFSFGGYYRWLRLNINELCQLEVSLNMTPPG</sequence>
<keyword evidence="1" id="KW-1133">Transmembrane helix</keyword>
<gene>
    <name evidence="2" type="ORF">METZ01_LOCUS107574</name>
</gene>
<accession>A0A381WQH0</accession>
<name>A0A381WQH0_9ZZZZ</name>
<keyword evidence="1" id="KW-0812">Transmembrane</keyword>
<evidence type="ECO:0000313" key="2">
    <source>
        <dbReference type="EMBL" id="SVA54720.1"/>
    </source>
</evidence>
<organism evidence="2">
    <name type="scientific">marine metagenome</name>
    <dbReference type="NCBI Taxonomy" id="408172"/>
    <lineage>
        <taxon>unclassified sequences</taxon>
        <taxon>metagenomes</taxon>
        <taxon>ecological metagenomes</taxon>
    </lineage>
</organism>
<dbReference type="Gene3D" id="2.60.120.380">
    <property type="match status" value="3"/>
</dbReference>